<keyword evidence="3" id="KW-1185">Reference proteome</keyword>
<keyword evidence="1" id="KW-0862">Zinc</keyword>
<dbReference type="GO" id="GO:0008270">
    <property type="term" value="F:zinc ion binding"/>
    <property type="evidence" value="ECO:0007669"/>
    <property type="project" value="UniProtKB-KW"/>
</dbReference>
<organism evidence="3 4">
    <name type="scientific">Ceratosolen solmsi marchali</name>
    <dbReference type="NCBI Taxonomy" id="326594"/>
    <lineage>
        <taxon>Eukaryota</taxon>
        <taxon>Metazoa</taxon>
        <taxon>Ecdysozoa</taxon>
        <taxon>Arthropoda</taxon>
        <taxon>Hexapoda</taxon>
        <taxon>Insecta</taxon>
        <taxon>Pterygota</taxon>
        <taxon>Neoptera</taxon>
        <taxon>Endopterygota</taxon>
        <taxon>Hymenoptera</taxon>
        <taxon>Apocrita</taxon>
        <taxon>Proctotrupomorpha</taxon>
        <taxon>Chalcidoidea</taxon>
        <taxon>Agaonidae</taxon>
        <taxon>Agaoninae</taxon>
        <taxon>Ceratosolen</taxon>
    </lineage>
</organism>
<feature type="domain" description="C2H2-type" evidence="2">
    <location>
        <begin position="39"/>
        <end position="66"/>
    </location>
</feature>
<sequence length="107" mass="12282">MENASLSRKKGLYFVDCLEFDQLPGAVQLQRETHQLRGNVCEQCGKTYKRACSLIRHKKYECGQPPRYACSHCPYMAKYRTHLLTHIAHRHKVKGFELEPGDLGSSS</sequence>
<dbReference type="Gene3D" id="3.30.160.60">
    <property type="entry name" value="Classic Zinc Finger"/>
    <property type="match status" value="1"/>
</dbReference>
<protein>
    <submittedName>
        <fullName evidence="4">Zinc finger and SCAN domain-containing protein 26-like</fullName>
    </submittedName>
</protein>
<evidence type="ECO:0000259" key="2">
    <source>
        <dbReference type="PROSITE" id="PS50157"/>
    </source>
</evidence>
<dbReference type="SMART" id="SM00355">
    <property type="entry name" value="ZnF_C2H2"/>
    <property type="match status" value="2"/>
</dbReference>
<reference evidence="4" key="1">
    <citation type="submission" date="2025-08" db="UniProtKB">
        <authorList>
            <consortium name="RefSeq"/>
        </authorList>
    </citation>
    <scope>IDENTIFICATION</scope>
</reference>
<keyword evidence="1" id="KW-0863">Zinc-finger</keyword>
<dbReference type="Proteomes" id="UP000695007">
    <property type="component" value="Unplaced"/>
</dbReference>
<dbReference type="RefSeq" id="XP_011505891.1">
    <property type="nucleotide sequence ID" value="XM_011507589.1"/>
</dbReference>
<dbReference type="GeneID" id="105368557"/>
<evidence type="ECO:0000313" key="3">
    <source>
        <dbReference type="Proteomes" id="UP000695007"/>
    </source>
</evidence>
<dbReference type="SUPFAM" id="SSF57667">
    <property type="entry name" value="beta-beta-alpha zinc fingers"/>
    <property type="match status" value="1"/>
</dbReference>
<name>A0AAJ6YX17_9HYME</name>
<dbReference type="InterPro" id="IPR013087">
    <property type="entry name" value="Znf_C2H2_type"/>
</dbReference>
<evidence type="ECO:0000256" key="1">
    <source>
        <dbReference type="PROSITE-ProRule" id="PRU00042"/>
    </source>
</evidence>
<dbReference type="AlphaFoldDB" id="A0AAJ6YX17"/>
<dbReference type="PROSITE" id="PS50157">
    <property type="entry name" value="ZINC_FINGER_C2H2_2"/>
    <property type="match status" value="1"/>
</dbReference>
<dbReference type="Pfam" id="PF00096">
    <property type="entry name" value="zf-C2H2"/>
    <property type="match status" value="1"/>
</dbReference>
<accession>A0AAJ6YX17</accession>
<gene>
    <name evidence="4" type="primary">LOC105368557</name>
</gene>
<dbReference type="KEGG" id="csol:105368557"/>
<dbReference type="InterPro" id="IPR036236">
    <property type="entry name" value="Znf_C2H2_sf"/>
</dbReference>
<proteinExistence type="predicted"/>
<keyword evidence="1" id="KW-0479">Metal-binding</keyword>
<evidence type="ECO:0000313" key="4">
    <source>
        <dbReference type="RefSeq" id="XP_011505891.1"/>
    </source>
</evidence>